<dbReference type="AlphaFoldDB" id="A0A0W0GE16"/>
<sequence>MLARVTALVLLVPAAIVSASSAYTQGSVATGTGSTGTGGQPGNGTHKLKAAVVTRSNAAIM</sequence>
<evidence type="ECO:0000256" key="1">
    <source>
        <dbReference type="SAM" id="MobiDB-lite"/>
    </source>
</evidence>
<accession>A0A0W0GE16</accession>
<evidence type="ECO:0000256" key="2">
    <source>
        <dbReference type="SAM" id="SignalP"/>
    </source>
</evidence>
<reference evidence="3 4" key="1">
    <citation type="submission" date="2015-12" db="EMBL/GenBank/DDBJ databases">
        <title>Draft genome sequence of Moniliophthora roreri, the causal agent of frosty pod rot of cacao.</title>
        <authorList>
            <person name="Aime M.C."/>
            <person name="Diaz-Valderrama J.R."/>
            <person name="Kijpornyongpan T."/>
            <person name="Phillips-Mora W."/>
        </authorList>
    </citation>
    <scope>NUCLEOTIDE SEQUENCE [LARGE SCALE GENOMIC DNA]</scope>
    <source>
        <strain evidence="3 4">MCA 2952</strain>
    </source>
</reference>
<dbReference type="Proteomes" id="UP000054988">
    <property type="component" value="Unassembled WGS sequence"/>
</dbReference>
<evidence type="ECO:0000313" key="4">
    <source>
        <dbReference type="Proteomes" id="UP000054988"/>
    </source>
</evidence>
<comment type="caution">
    <text evidence="3">The sequence shown here is derived from an EMBL/GenBank/DDBJ whole genome shotgun (WGS) entry which is preliminary data.</text>
</comment>
<feature type="region of interest" description="Disordered" evidence="1">
    <location>
        <begin position="26"/>
        <end position="48"/>
    </location>
</feature>
<proteinExistence type="predicted"/>
<feature type="compositionally biased region" description="Gly residues" evidence="1">
    <location>
        <begin position="33"/>
        <end position="42"/>
    </location>
</feature>
<keyword evidence="2" id="KW-0732">Signal</keyword>
<feature type="signal peptide" evidence="2">
    <location>
        <begin position="1"/>
        <end position="22"/>
    </location>
</feature>
<evidence type="ECO:0000313" key="3">
    <source>
        <dbReference type="EMBL" id="KTB46803.1"/>
    </source>
</evidence>
<protein>
    <submittedName>
        <fullName evidence="3">Uncharacterized protein</fullName>
    </submittedName>
</protein>
<gene>
    <name evidence="3" type="ORF">WG66_608</name>
</gene>
<name>A0A0W0GE16_MONRR</name>
<dbReference type="EMBL" id="LATX01000243">
    <property type="protein sequence ID" value="KTB46803.1"/>
    <property type="molecule type" value="Genomic_DNA"/>
</dbReference>
<organism evidence="3 4">
    <name type="scientific">Moniliophthora roreri</name>
    <name type="common">Frosty pod rot fungus</name>
    <name type="synonym">Monilia roreri</name>
    <dbReference type="NCBI Taxonomy" id="221103"/>
    <lineage>
        <taxon>Eukaryota</taxon>
        <taxon>Fungi</taxon>
        <taxon>Dikarya</taxon>
        <taxon>Basidiomycota</taxon>
        <taxon>Agaricomycotina</taxon>
        <taxon>Agaricomycetes</taxon>
        <taxon>Agaricomycetidae</taxon>
        <taxon>Agaricales</taxon>
        <taxon>Marasmiineae</taxon>
        <taxon>Marasmiaceae</taxon>
        <taxon>Moniliophthora</taxon>
    </lineage>
</organism>
<feature type="chain" id="PRO_5006902592" evidence="2">
    <location>
        <begin position="23"/>
        <end position="61"/>
    </location>
</feature>